<dbReference type="AlphaFoldDB" id="A0AA43AYY2"/>
<dbReference type="EMBL" id="JAOCKG010000001">
    <property type="protein sequence ID" value="MDH2049160.1"/>
    <property type="molecule type" value="Genomic_DNA"/>
</dbReference>
<feature type="chain" id="PRO_5041374804" evidence="2">
    <location>
        <begin position="22"/>
        <end position="721"/>
    </location>
</feature>
<dbReference type="InterPro" id="IPR001763">
    <property type="entry name" value="Rhodanese-like_dom"/>
</dbReference>
<feature type="compositionally biased region" description="Pro residues" evidence="1">
    <location>
        <begin position="556"/>
        <end position="565"/>
    </location>
</feature>
<feature type="compositionally biased region" description="Low complexity" evidence="1">
    <location>
        <begin position="545"/>
        <end position="555"/>
    </location>
</feature>
<feature type="compositionally biased region" description="Low complexity" evidence="1">
    <location>
        <begin position="198"/>
        <end position="220"/>
    </location>
</feature>
<dbReference type="PROSITE" id="PS50206">
    <property type="entry name" value="RHODANESE_3"/>
    <property type="match status" value="1"/>
</dbReference>
<dbReference type="Pfam" id="PF14247">
    <property type="entry name" value="DUF4344"/>
    <property type="match status" value="2"/>
</dbReference>
<feature type="region of interest" description="Disordered" evidence="1">
    <location>
        <begin position="535"/>
        <end position="572"/>
    </location>
</feature>
<accession>A0AA43AYY2</accession>
<dbReference type="Proteomes" id="UP001161276">
    <property type="component" value="Unassembled WGS sequence"/>
</dbReference>
<name>A0AA43AYY2_9BURK</name>
<reference evidence="4" key="1">
    <citation type="submission" date="2022-09" db="EMBL/GenBank/DDBJ databases">
        <title>Intensive care unit water sources are persistently colonized with multi-drug resistant bacteria and are the site of extensive horizontal gene transfer of antibiotic resistance genes.</title>
        <authorList>
            <person name="Diorio-Toth L."/>
        </authorList>
    </citation>
    <scope>NUCLEOTIDE SEQUENCE</scope>
    <source>
        <strain evidence="4">GD03676</strain>
    </source>
</reference>
<feature type="compositionally biased region" description="Gly residues" evidence="1">
    <location>
        <begin position="229"/>
        <end position="238"/>
    </location>
</feature>
<proteinExistence type="predicted"/>
<comment type="caution">
    <text evidence="4">The sequence shown here is derived from an EMBL/GenBank/DDBJ whole genome shotgun (WGS) entry which is preliminary data.</text>
</comment>
<gene>
    <name evidence="4" type="ORF">N5K24_02020</name>
</gene>
<evidence type="ECO:0000256" key="2">
    <source>
        <dbReference type="SAM" id="SignalP"/>
    </source>
</evidence>
<dbReference type="Gene3D" id="2.60.120.560">
    <property type="entry name" value="Exo-inulinase, domain 1"/>
    <property type="match status" value="1"/>
</dbReference>
<feature type="region of interest" description="Disordered" evidence="1">
    <location>
        <begin position="198"/>
        <end position="260"/>
    </location>
</feature>
<dbReference type="Gene3D" id="3.40.250.10">
    <property type="entry name" value="Rhodanese-like domain"/>
    <property type="match status" value="1"/>
</dbReference>
<feature type="domain" description="Rhodanese" evidence="3">
    <location>
        <begin position="651"/>
        <end position="715"/>
    </location>
</feature>
<evidence type="ECO:0000259" key="3">
    <source>
        <dbReference type="PROSITE" id="PS50206"/>
    </source>
</evidence>
<evidence type="ECO:0000256" key="1">
    <source>
        <dbReference type="SAM" id="MobiDB-lite"/>
    </source>
</evidence>
<sequence>MRLRGVALFSVLVALGSPAHAAFEQQLGPLAGVVGQQMIHGWTAAVQDGWFTLRNVATPGSEQTLYLPVGPAPEQGRVTDVNVVVNSQNPKASIGVALSNPAKKGLCLIEITADKKTILFCLEGQNRRDIATVPNLAKLDGSDRIKVVELPGAARFIVNGKIIGDVTDSSAVGGDIGIMAYDVGTFGIADFSINTDLAPRQGAPAQQGGGLPPRSGAGAPAPQPAGLPPRGGGAGGGASAPQGTQPPVAAPAPNNSGGSGLAGAGPYPRFGGDTMRIVSVYVGIMRSIFMHEFGHALIGELELPSTGAEEDAVDIYAALQIVEPTMYPSADQDTNTMARDAATYAALQWYYSGKLAEKRGASESSAWQDEHTGDLKRFRNMLCIMYGGNPAVFESVAKHVGLEDRTKARCADEFNKQNRAWRKILAPHTRVGTWSPDGQQPANAPGAPVNVVFEPSKRKIGNLFATALSDAISANIKLLGQTYVLPRPVNVVFKDCDTLNAWYSPREGSITMCYELIENIAVMISDIEMGTVGGEVVATGGGKAPSQQPQQQPQQQPRPSPPGQGMPPSAIDELKDMGVPATFLLFPSPYKGPTPNQINRAKLITTGDLVGMIKNDSNLLIVDTSGLRDTLPIGYPLADAGSDGSVTDQLQSALDAWLLKKANNNRRAAVVFVGASMNDRSSYNAALRAGSLGWTAYWYRGGVEAWVANGLPTTADMAKKN</sequence>
<organism evidence="4 5">
    <name type="scientific">Achromobacter marplatensis</name>
    <dbReference type="NCBI Taxonomy" id="470868"/>
    <lineage>
        <taxon>Bacteria</taxon>
        <taxon>Pseudomonadati</taxon>
        <taxon>Pseudomonadota</taxon>
        <taxon>Betaproteobacteria</taxon>
        <taxon>Burkholderiales</taxon>
        <taxon>Alcaligenaceae</taxon>
        <taxon>Achromobacter</taxon>
    </lineage>
</organism>
<protein>
    <submittedName>
        <fullName evidence="4">DUF4344 domain-containing metallopeptidase</fullName>
    </submittedName>
</protein>
<dbReference type="InterPro" id="IPR036873">
    <property type="entry name" value="Rhodanese-like_dom_sf"/>
</dbReference>
<feature type="signal peptide" evidence="2">
    <location>
        <begin position="1"/>
        <end position="21"/>
    </location>
</feature>
<evidence type="ECO:0000313" key="5">
    <source>
        <dbReference type="Proteomes" id="UP001161276"/>
    </source>
</evidence>
<dbReference type="SUPFAM" id="SSF52821">
    <property type="entry name" value="Rhodanese/Cell cycle control phosphatase"/>
    <property type="match status" value="1"/>
</dbReference>
<dbReference type="RefSeq" id="WP_280025663.1">
    <property type="nucleotide sequence ID" value="NZ_JAOCKG010000001.1"/>
</dbReference>
<keyword evidence="2" id="KW-0732">Signal</keyword>
<evidence type="ECO:0000313" key="4">
    <source>
        <dbReference type="EMBL" id="MDH2049160.1"/>
    </source>
</evidence>
<dbReference type="InterPro" id="IPR025644">
    <property type="entry name" value="DUF4344"/>
</dbReference>